<feature type="region of interest" description="Disordered" evidence="1">
    <location>
        <begin position="38"/>
        <end position="59"/>
    </location>
</feature>
<dbReference type="EMBL" id="ASPP01004837">
    <property type="protein sequence ID" value="ETO31574.1"/>
    <property type="molecule type" value="Genomic_DNA"/>
</dbReference>
<comment type="caution">
    <text evidence="2">The sequence shown here is derived from an EMBL/GenBank/DDBJ whole genome shotgun (WGS) entry which is preliminary data.</text>
</comment>
<keyword evidence="3" id="KW-1185">Reference proteome</keyword>
<proteinExistence type="predicted"/>
<dbReference type="Proteomes" id="UP000023152">
    <property type="component" value="Unassembled WGS sequence"/>
</dbReference>
<gene>
    <name evidence="2" type="ORF">RFI_05545</name>
</gene>
<organism evidence="2 3">
    <name type="scientific">Reticulomyxa filosa</name>
    <dbReference type="NCBI Taxonomy" id="46433"/>
    <lineage>
        <taxon>Eukaryota</taxon>
        <taxon>Sar</taxon>
        <taxon>Rhizaria</taxon>
        <taxon>Retaria</taxon>
        <taxon>Foraminifera</taxon>
        <taxon>Monothalamids</taxon>
        <taxon>Reticulomyxidae</taxon>
        <taxon>Reticulomyxa</taxon>
    </lineage>
</organism>
<protein>
    <submittedName>
        <fullName evidence="2">Uncharacterized protein</fullName>
    </submittedName>
</protein>
<dbReference type="AlphaFoldDB" id="X6P0G9"/>
<name>X6P0G9_RETFI</name>
<evidence type="ECO:0000313" key="3">
    <source>
        <dbReference type="Proteomes" id="UP000023152"/>
    </source>
</evidence>
<accession>X6P0G9</accession>
<feature type="non-terminal residue" evidence="2">
    <location>
        <position position="1"/>
    </location>
</feature>
<sequence>DSDKVHDIIKNIFPDTDPSIMSAPINCEDVQMADNKDIPMSFKDEDNDTSNTECGEPASKKRKIDDITNIIHNEQDLSKIAFIVPDEESKVEPKTETNNNSSDWDFRIDLNDWNY</sequence>
<evidence type="ECO:0000256" key="1">
    <source>
        <dbReference type="SAM" id="MobiDB-lite"/>
    </source>
</evidence>
<reference evidence="2 3" key="1">
    <citation type="journal article" date="2013" name="Curr. Biol.">
        <title>The Genome of the Foraminiferan Reticulomyxa filosa.</title>
        <authorList>
            <person name="Glockner G."/>
            <person name="Hulsmann N."/>
            <person name="Schleicher M."/>
            <person name="Noegel A.A."/>
            <person name="Eichinger L."/>
            <person name="Gallinger C."/>
            <person name="Pawlowski J."/>
            <person name="Sierra R."/>
            <person name="Euteneuer U."/>
            <person name="Pillet L."/>
            <person name="Moustafa A."/>
            <person name="Platzer M."/>
            <person name="Groth M."/>
            <person name="Szafranski K."/>
            <person name="Schliwa M."/>
        </authorList>
    </citation>
    <scope>NUCLEOTIDE SEQUENCE [LARGE SCALE GENOMIC DNA]</scope>
</reference>
<evidence type="ECO:0000313" key="2">
    <source>
        <dbReference type="EMBL" id="ETO31574.1"/>
    </source>
</evidence>